<feature type="region of interest" description="Disordered" evidence="1">
    <location>
        <begin position="28"/>
        <end position="58"/>
    </location>
</feature>
<feature type="compositionally biased region" description="Pro residues" evidence="1">
    <location>
        <begin position="36"/>
        <end position="46"/>
    </location>
</feature>
<evidence type="ECO:0000313" key="2">
    <source>
        <dbReference type="Proteomes" id="UP000235220"/>
    </source>
</evidence>
<evidence type="ECO:0000313" key="3">
    <source>
        <dbReference type="RefSeq" id="XP_018834264.2"/>
    </source>
</evidence>
<dbReference type="OrthoDB" id="5544992at2759"/>
<proteinExistence type="predicted"/>
<dbReference type="KEGG" id="jre:109001438"/>
<dbReference type="PANTHER" id="PTHR37610:SF100">
    <property type="entry name" value="COPIA-LIKE POLYPROTEIN_RETROTRANSPOSON"/>
    <property type="match status" value="1"/>
</dbReference>
<organism evidence="2 3">
    <name type="scientific">Juglans regia</name>
    <name type="common">English walnut</name>
    <dbReference type="NCBI Taxonomy" id="51240"/>
    <lineage>
        <taxon>Eukaryota</taxon>
        <taxon>Viridiplantae</taxon>
        <taxon>Streptophyta</taxon>
        <taxon>Embryophyta</taxon>
        <taxon>Tracheophyta</taxon>
        <taxon>Spermatophyta</taxon>
        <taxon>Magnoliopsida</taxon>
        <taxon>eudicotyledons</taxon>
        <taxon>Gunneridae</taxon>
        <taxon>Pentapetalae</taxon>
        <taxon>rosids</taxon>
        <taxon>fabids</taxon>
        <taxon>Fagales</taxon>
        <taxon>Juglandaceae</taxon>
        <taxon>Juglans</taxon>
    </lineage>
</organism>
<evidence type="ECO:0000256" key="1">
    <source>
        <dbReference type="SAM" id="MobiDB-lite"/>
    </source>
</evidence>
<dbReference type="AlphaFoldDB" id="A0A2I4FRH9"/>
<dbReference type="PANTHER" id="PTHR37610">
    <property type="entry name" value="CCHC-TYPE DOMAIN-CONTAINING PROTEIN"/>
    <property type="match status" value="1"/>
</dbReference>
<keyword evidence="2" id="KW-1185">Reference proteome</keyword>
<dbReference type="GeneID" id="109001438"/>
<dbReference type="Pfam" id="PF14244">
    <property type="entry name" value="Retrotran_gag_3"/>
    <property type="match status" value="1"/>
</dbReference>
<name>A0A2I4FRH9_JUGRE</name>
<dbReference type="Gramene" id="Jr01_21710_p1">
    <property type="protein sequence ID" value="cds.Jr01_21710_p1"/>
    <property type="gene ID" value="Jr01_21710"/>
</dbReference>
<reference evidence="3" key="1">
    <citation type="submission" date="2025-08" db="UniProtKB">
        <authorList>
            <consortium name="RefSeq"/>
        </authorList>
    </citation>
    <scope>IDENTIFICATION</scope>
    <source>
        <tissue evidence="3">Leaves</tissue>
    </source>
</reference>
<sequence>MVFIITEHIHSSAFFFVKTKIPHGTRAIMVSDNNNPLPPPPPPPANKNPKDPSSPYFLNPNDGPTTLLTCHLLTADNYHSWARTIRRSLRIKKKLGFIDGILREPTSPNDPLLEPWLECNDMVITWLQNAMSLEIKNSVVYVDTAHDLWLELEQRFAQNNGPRIYELKQSINSLVQGDDSVSLYFSKLKGLLDELLNFESLPSCTCGAMKNVFEHQQYDWSMKFLMGFHDSFTNIKTQIILIKPIPSLSEVYALVQ</sequence>
<accession>A0A2I4FRH9</accession>
<dbReference type="RefSeq" id="XP_018834264.2">
    <property type="nucleotide sequence ID" value="XM_018978719.2"/>
</dbReference>
<dbReference type="Proteomes" id="UP000235220">
    <property type="component" value="Chromosome 1"/>
</dbReference>
<protein>
    <submittedName>
        <fullName evidence="3">Uncharacterized protein LOC109001438</fullName>
    </submittedName>
</protein>
<gene>
    <name evidence="3" type="primary">LOC109001438</name>
</gene>
<dbReference type="InterPro" id="IPR029472">
    <property type="entry name" value="Copia-like_N"/>
</dbReference>